<protein>
    <submittedName>
        <fullName evidence="1">Uncharacterized protein</fullName>
    </submittedName>
</protein>
<comment type="caution">
    <text evidence="1">The sequence shown here is derived from an EMBL/GenBank/DDBJ whole genome shotgun (WGS) entry which is preliminary data.</text>
</comment>
<evidence type="ECO:0000313" key="2">
    <source>
        <dbReference type="Proteomes" id="UP001234178"/>
    </source>
</evidence>
<reference evidence="1 2" key="1">
    <citation type="journal article" date="2023" name="Nucleic Acids Res.">
        <title>The hologenome of Daphnia magna reveals possible DNA methylation and microbiome-mediated evolution of the host genome.</title>
        <authorList>
            <person name="Chaturvedi A."/>
            <person name="Li X."/>
            <person name="Dhandapani V."/>
            <person name="Marshall H."/>
            <person name="Kissane S."/>
            <person name="Cuenca-Cambronero M."/>
            <person name="Asole G."/>
            <person name="Calvet F."/>
            <person name="Ruiz-Romero M."/>
            <person name="Marangio P."/>
            <person name="Guigo R."/>
            <person name="Rago D."/>
            <person name="Mirbahai L."/>
            <person name="Eastwood N."/>
            <person name="Colbourne J.K."/>
            <person name="Zhou J."/>
            <person name="Mallon E."/>
            <person name="Orsini L."/>
        </authorList>
    </citation>
    <scope>NUCLEOTIDE SEQUENCE [LARGE SCALE GENOMIC DNA]</scope>
    <source>
        <strain evidence="1">LRV0_1</strain>
    </source>
</reference>
<organism evidence="1 2">
    <name type="scientific">Daphnia magna</name>
    <dbReference type="NCBI Taxonomy" id="35525"/>
    <lineage>
        <taxon>Eukaryota</taxon>
        <taxon>Metazoa</taxon>
        <taxon>Ecdysozoa</taxon>
        <taxon>Arthropoda</taxon>
        <taxon>Crustacea</taxon>
        <taxon>Branchiopoda</taxon>
        <taxon>Diplostraca</taxon>
        <taxon>Cladocera</taxon>
        <taxon>Anomopoda</taxon>
        <taxon>Daphniidae</taxon>
        <taxon>Daphnia</taxon>
    </lineage>
</organism>
<sequence>MNNLDVTTNLAELEHGQVIFLDRFDADFCIEILHEGNERQEPADSQLSIEKNDSTAVEYVGKSSSITLRRNYGEYESRRQTSTNQTGGLSREMVTWLDSGNESSLTRRERCRGIDTEFCCDNGIESIVTVPSARFFPWAFCSIHVEYVQIIAEKRRFIEIPQMVNCTKVVKRKDIILKKSSNIPAVR</sequence>
<dbReference type="Proteomes" id="UP001234178">
    <property type="component" value="Unassembled WGS sequence"/>
</dbReference>
<name>A0ABQ9Z6Y5_9CRUS</name>
<dbReference type="EMBL" id="JAOYFB010000002">
    <property type="protein sequence ID" value="KAK4008662.1"/>
    <property type="molecule type" value="Genomic_DNA"/>
</dbReference>
<accession>A0ABQ9Z6Y5</accession>
<keyword evidence="2" id="KW-1185">Reference proteome</keyword>
<gene>
    <name evidence="1" type="ORF">OUZ56_013795</name>
</gene>
<evidence type="ECO:0000313" key="1">
    <source>
        <dbReference type="EMBL" id="KAK4008662.1"/>
    </source>
</evidence>
<proteinExistence type="predicted"/>